<dbReference type="InterPro" id="IPR036051">
    <property type="entry name" value="KRAB_dom_sf"/>
</dbReference>
<dbReference type="PANTHER" id="PTHR23232">
    <property type="entry name" value="KRAB DOMAIN C2H2 ZINC FINGER"/>
    <property type="match status" value="1"/>
</dbReference>
<proteinExistence type="predicted"/>
<organism evidence="2">
    <name type="scientific">Ailuropoda melanoleuca</name>
    <name type="common">Giant panda</name>
    <dbReference type="NCBI Taxonomy" id="9646"/>
    <lineage>
        <taxon>Eukaryota</taxon>
        <taxon>Metazoa</taxon>
        <taxon>Chordata</taxon>
        <taxon>Craniata</taxon>
        <taxon>Vertebrata</taxon>
        <taxon>Euteleostomi</taxon>
        <taxon>Mammalia</taxon>
        <taxon>Eutheria</taxon>
        <taxon>Laurasiatheria</taxon>
        <taxon>Carnivora</taxon>
        <taxon>Caniformia</taxon>
        <taxon>Ursidae</taxon>
        <taxon>Ailuropoda</taxon>
    </lineage>
</organism>
<evidence type="ECO:0000313" key="2">
    <source>
        <dbReference type="EMBL" id="EFB22110.1"/>
    </source>
</evidence>
<dbReference type="CDD" id="cd07765">
    <property type="entry name" value="KRAB_A-box"/>
    <property type="match status" value="1"/>
</dbReference>
<feature type="domain" description="KRAB" evidence="1">
    <location>
        <begin position="6"/>
        <end position="47"/>
    </location>
</feature>
<dbReference type="PANTHER" id="PTHR23232:SF157">
    <property type="entry name" value="ZINC FINGER PROTEIN 525"/>
    <property type="match status" value="1"/>
</dbReference>
<feature type="non-terminal residue" evidence="2">
    <location>
        <position position="1"/>
    </location>
</feature>
<dbReference type="SUPFAM" id="SSF109640">
    <property type="entry name" value="KRAB domain (Kruppel-associated box)"/>
    <property type="match status" value="1"/>
</dbReference>
<dbReference type="Gene3D" id="6.10.140.140">
    <property type="match status" value="1"/>
</dbReference>
<dbReference type="GO" id="GO:0006355">
    <property type="term" value="P:regulation of DNA-templated transcription"/>
    <property type="evidence" value="ECO:0007669"/>
    <property type="project" value="InterPro"/>
</dbReference>
<accession>D2I5Q4</accession>
<dbReference type="AlphaFoldDB" id="D2I5Q4"/>
<dbReference type="InterPro" id="IPR001909">
    <property type="entry name" value="KRAB"/>
</dbReference>
<dbReference type="InterPro" id="IPR050169">
    <property type="entry name" value="Krueppel_C2H2_ZnF"/>
</dbReference>
<dbReference type="InParanoid" id="D2I5Q4"/>
<feature type="non-terminal residue" evidence="2">
    <location>
        <position position="47"/>
    </location>
</feature>
<name>D2I5Q4_AILME</name>
<evidence type="ECO:0000259" key="1">
    <source>
        <dbReference type="PROSITE" id="PS50805"/>
    </source>
</evidence>
<reference evidence="2" key="1">
    <citation type="journal article" date="2010" name="Nature">
        <title>The sequence and de novo assembly of the giant panda genome.</title>
        <authorList>
            <person name="Li R."/>
            <person name="Fan W."/>
            <person name="Tian G."/>
            <person name="Zhu H."/>
            <person name="He L."/>
            <person name="Cai J."/>
            <person name="Huang Q."/>
            <person name="Cai Q."/>
            <person name="Li B."/>
            <person name="Bai Y."/>
            <person name="Zhang Z."/>
            <person name="Zhang Y."/>
            <person name="Wang W."/>
            <person name="Li J."/>
            <person name="Wei F."/>
            <person name="Li H."/>
            <person name="Jian M."/>
            <person name="Li J."/>
            <person name="Zhang Z."/>
            <person name="Nielsen R."/>
            <person name="Li D."/>
            <person name="Gu W."/>
            <person name="Yang Z."/>
            <person name="Xuan Z."/>
            <person name="Ryder O.A."/>
            <person name="Leung F.C."/>
            <person name="Zhou Y."/>
            <person name="Cao J."/>
            <person name="Sun X."/>
            <person name="Fu Y."/>
            <person name="Fang X."/>
            <person name="Guo X."/>
            <person name="Wang B."/>
            <person name="Hou R."/>
            <person name="Shen F."/>
            <person name="Mu B."/>
            <person name="Ni P."/>
            <person name="Lin R."/>
            <person name="Qian W."/>
            <person name="Wang G."/>
            <person name="Yu C."/>
            <person name="Nie W."/>
            <person name="Wang J."/>
            <person name="Wu Z."/>
            <person name="Liang H."/>
            <person name="Min J."/>
            <person name="Wu Q."/>
            <person name="Cheng S."/>
            <person name="Ruan J."/>
            <person name="Wang M."/>
            <person name="Shi Z."/>
            <person name="Wen M."/>
            <person name="Liu B."/>
            <person name="Ren X."/>
            <person name="Zheng H."/>
            <person name="Dong D."/>
            <person name="Cook K."/>
            <person name="Shan G."/>
            <person name="Zhang H."/>
            <person name="Kosiol C."/>
            <person name="Xie X."/>
            <person name="Lu Z."/>
            <person name="Zheng H."/>
            <person name="Li Y."/>
            <person name="Steiner C.C."/>
            <person name="Lam T.T."/>
            <person name="Lin S."/>
            <person name="Zhang Q."/>
            <person name="Li G."/>
            <person name="Tian J."/>
            <person name="Gong T."/>
            <person name="Liu H."/>
            <person name="Zhang D."/>
            <person name="Fang L."/>
            <person name="Ye C."/>
            <person name="Zhang J."/>
            <person name="Hu W."/>
            <person name="Xu A."/>
            <person name="Ren Y."/>
            <person name="Zhang G."/>
            <person name="Bruford M.W."/>
            <person name="Li Q."/>
            <person name="Ma L."/>
            <person name="Guo Y."/>
            <person name="An N."/>
            <person name="Hu Y."/>
            <person name="Zheng Y."/>
            <person name="Shi Y."/>
            <person name="Li Z."/>
            <person name="Liu Q."/>
            <person name="Chen Y."/>
            <person name="Zhao J."/>
            <person name="Qu N."/>
            <person name="Zhao S."/>
            <person name="Tian F."/>
            <person name="Wang X."/>
            <person name="Wang H."/>
            <person name="Xu L."/>
            <person name="Liu X."/>
            <person name="Vinar T."/>
            <person name="Wang Y."/>
            <person name="Lam T.W."/>
            <person name="Yiu S.M."/>
            <person name="Liu S."/>
            <person name="Zhang H."/>
            <person name="Li D."/>
            <person name="Huang Y."/>
            <person name="Wang X."/>
            <person name="Yang G."/>
            <person name="Jiang Z."/>
            <person name="Wang J."/>
            <person name="Qin N."/>
            <person name="Li L."/>
            <person name="Li J."/>
            <person name="Bolund L."/>
            <person name="Kristiansen K."/>
            <person name="Wong G.K."/>
            <person name="Olson M."/>
            <person name="Zhang X."/>
            <person name="Li S."/>
            <person name="Yang H."/>
            <person name="Wang J."/>
            <person name="Wang J."/>
        </authorList>
    </citation>
    <scope>NUCLEOTIDE SEQUENCE [LARGE SCALE GENOMIC DNA]</scope>
</reference>
<sequence length="47" mass="5586">LFQWLVTFRDVAINFSPEEWECLNATQKDLYMDVMLENYSNLISLGK</sequence>
<dbReference type="PROSITE" id="PS50805">
    <property type="entry name" value="KRAB"/>
    <property type="match status" value="1"/>
</dbReference>
<dbReference type="EMBL" id="GL194753">
    <property type="protein sequence ID" value="EFB22110.1"/>
    <property type="molecule type" value="Genomic_DNA"/>
</dbReference>
<protein>
    <recommendedName>
        <fullName evidence="1">KRAB domain-containing protein</fullName>
    </recommendedName>
</protein>
<gene>
    <name evidence="2" type="ORF">PANDA_021040</name>
</gene>
<dbReference type="SMART" id="SM00349">
    <property type="entry name" value="KRAB"/>
    <property type="match status" value="1"/>
</dbReference>
<dbReference type="Pfam" id="PF01352">
    <property type="entry name" value="KRAB"/>
    <property type="match status" value="1"/>
</dbReference>